<dbReference type="EMBL" id="WUEY01000020">
    <property type="protein sequence ID" value="NEI73617.1"/>
    <property type="molecule type" value="Genomic_DNA"/>
</dbReference>
<evidence type="ECO:0000313" key="4">
    <source>
        <dbReference type="Proteomes" id="UP000483035"/>
    </source>
</evidence>
<protein>
    <submittedName>
        <fullName evidence="3">MBL fold metallo-hydrolase</fullName>
    </submittedName>
</protein>
<dbReference type="SUPFAM" id="SSF56281">
    <property type="entry name" value="Metallo-hydrolase/oxidoreductase"/>
    <property type="match status" value="1"/>
</dbReference>
<sequence length="303" mass="33829">MSIEASGRPREIAPGIHLLGICHVYQNDVRFPFVNGKPIHLHLSNYVIKGTEKTVLVDTGEPAGWQIVSEQLDQILGNRKLDYLFSTHPEFLHSANLARIMQKYPECTLVGDIRDYDMYFPGLTDRFAPIPLRSVLDLGGGYEFVILEAPIKDLPSTTWGYEKKNKVLFSADAFQFAHVHASIPGLDWTEFHTEQECSMTTEELPGGVGQVKDNAAFIFRAALYWLRYIDPQPLFDRVEALFKEFPPRIICPAHGHVIMNPHDIVPIIEAEMESISGTSGTSKDRPLTEADTKAAAGHGAQQG</sequence>
<reference evidence="3 4" key="1">
    <citation type="submission" date="2019-12" db="EMBL/GenBank/DDBJ databases">
        <title>Rhizobium genotypes associated with high levels of biological nitrogen fixation by grain legumes in a temperate-maritime cropping system.</title>
        <authorList>
            <person name="Maluk M."/>
            <person name="Francesc Ferrando Molina F."/>
            <person name="Lopez Del Egido L."/>
            <person name="Lafos M."/>
            <person name="Langarica-Fuentes A."/>
            <person name="Gebre Yohannes G."/>
            <person name="Young M.W."/>
            <person name="Martin P."/>
            <person name="Gantlett R."/>
            <person name="Kenicer G."/>
            <person name="Hawes C."/>
            <person name="Begg G.S."/>
            <person name="Quilliam R.S."/>
            <person name="Squire G.R."/>
            <person name="Poole P.S."/>
            <person name="Young P.W."/>
            <person name="Iannetta P.M."/>
            <person name="James E.K."/>
        </authorList>
    </citation>
    <scope>NUCLEOTIDE SEQUENCE [LARGE SCALE GENOMIC DNA]</scope>
    <source>
        <strain evidence="3 4">JHI1118</strain>
    </source>
</reference>
<evidence type="ECO:0000256" key="1">
    <source>
        <dbReference type="SAM" id="MobiDB-lite"/>
    </source>
</evidence>
<dbReference type="PANTHER" id="PTHR43717:SF1">
    <property type="entry name" value="ANAEROBIC NITRIC OXIDE REDUCTASE FLAVORUBREDOXIN"/>
    <property type="match status" value="1"/>
</dbReference>
<dbReference type="InterPro" id="IPR036866">
    <property type="entry name" value="RibonucZ/Hydroxyglut_hydro"/>
</dbReference>
<gene>
    <name evidence="3" type="ORF">GR212_29115</name>
</gene>
<name>A0A6L9UHH7_9HYPH</name>
<evidence type="ECO:0000259" key="2">
    <source>
        <dbReference type="Pfam" id="PF19583"/>
    </source>
</evidence>
<dbReference type="InterPro" id="IPR045761">
    <property type="entry name" value="ODP_dom"/>
</dbReference>
<proteinExistence type="predicted"/>
<dbReference type="Proteomes" id="UP000483035">
    <property type="component" value="Unassembled WGS sequence"/>
</dbReference>
<comment type="caution">
    <text evidence="3">The sequence shown here is derived from an EMBL/GenBank/DDBJ whole genome shotgun (WGS) entry which is preliminary data.</text>
</comment>
<dbReference type="PANTHER" id="PTHR43717">
    <property type="entry name" value="ANAEROBIC NITRIC OXIDE REDUCTASE FLAVORUBREDOXIN"/>
    <property type="match status" value="1"/>
</dbReference>
<keyword evidence="3" id="KW-0378">Hydrolase</keyword>
<organism evidence="3 4">
    <name type="scientific">Rhizobium lusitanum</name>
    <dbReference type="NCBI Taxonomy" id="293958"/>
    <lineage>
        <taxon>Bacteria</taxon>
        <taxon>Pseudomonadati</taxon>
        <taxon>Pseudomonadota</taxon>
        <taxon>Alphaproteobacteria</taxon>
        <taxon>Hyphomicrobiales</taxon>
        <taxon>Rhizobiaceae</taxon>
        <taxon>Rhizobium/Agrobacterium group</taxon>
        <taxon>Rhizobium</taxon>
    </lineage>
</organism>
<dbReference type="GO" id="GO:0016787">
    <property type="term" value="F:hydrolase activity"/>
    <property type="evidence" value="ECO:0007669"/>
    <property type="project" value="UniProtKB-KW"/>
</dbReference>
<evidence type="ECO:0000313" key="3">
    <source>
        <dbReference type="EMBL" id="NEI73617.1"/>
    </source>
</evidence>
<dbReference type="Pfam" id="PF19583">
    <property type="entry name" value="ODP"/>
    <property type="match status" value="1"/>
</dbReference>
<dbReference type="RefSeq" id="WP_163992111.1">
    <property type="nucleotide sequence ID" value="NZ_WUEY01000020.1"/>
</dbReference>
<feature type="domain" description="ODP" evidence="2">
    <location>
        <begin position="42"/>
        <end position="255"/>
    </location>
</feature>
<feature type="region of interest" description="Disordered" evidence="1">
    <location>
        <begin position="275"/>
        <end position="303"/>
    </location>
</feature>
<dbReference type="Gene3D" id="3.60.15.10">
    <property type="entry name" value="Ribonuclease Z/Hydroxyacylglutathione hydrolase-like"/>
    <property type="match status" value="1"/>
</dbReference>
<dbReference type="AlphaFoldDB" id="A0A6L9UHH7"/>
<feature type="compositionally biased region" description="Basic and acidic residues" evidence="1">
    <location>
        <begin position="282"/>
        <end position="292"/>
    </location>
</feature>
<accession>A0A6L9UHH7</accession>